<feature type="domain" description="tRNA intron endonuclease N-terminal" evidence="6">
    <location>
        <begin position="1"/>
        <end position="56"/>
    </location>
</feature>
<dbReference type="RefSeq" id="WP_142978759.1">
    <property type="nucleotide sequence ID" value="NZ_RKLU01000001.1"/>
</dbReference>
<evidence type="ECO:0000256" key="4">
    <source>
        <dbReference type="HAMAP-Rule" id="MF_01834"/>
    </source>
</evidence>
<dbReference type="Gene3D" id="3.40.1350.10">
    <property type="match status" value="2"/>
</dbReference>
<evidence type="ECO:0000259" key="5">
    <source>
        <dbReference type="Pfam" id="PF01974"/>
    </source>
</evidence>
<dbReference type="InterPro" id="IPR036167">
    <property type="entry name" value="tRNA_intron_Endo_cat-like_sf"/>
</dbReference>
<dbReference type="Gene3D" id="3.40.1170.20">
    <property type="entry name" value="tRNA intron endonuclease, N-terminal domain"/>
    <property type="match status" value="2"/>
</dbReference>
<gene>
    <name evidence="4 7" type="primary">endA</name>
    <name evidence="7" type="ORF">EGH24_03440</name>
</gene>
<dbReference type="InterPro" id="IPR036740">
    <property type="entry name" value="tRNA_intron_Endonuc_N_sf"/>
</dbReference>
<evidence type="ECO:0000259" key="6">
    <source>
        <dbReference type="Pfam" id="PF02778"/>
    </source>
</evidence>
<comment type="catalytic activity">
    <reaction evidence="4">
        <text>pretRNA = a 3'-half-tRNA molecule with a 5'-OH end + a 5'-half-tRNA molecule with a 2',3'-cyclic phosphate end + an intron with a 2',3'-cyclic phosphate and a 5'-hydroxyl terminus.</text>
        <dbReference type="EC" id="4.6.1.16"/>
    </reaction>
</comment>
<protein>
    <recommendedName>
        <fullName evidence="4">tRNA-splicing endonuclease</fullName>
        <ecNumber evidence="4">4.6.1.16</ecNumber>
    </recommendedName>
    <alternativeName>
        <fullName evidence="4">tRNA-intron endonuclease</fullName>
    </alternativeName>
</protein>
<keyword evidence="2 4" id="KW-0456">Lyase</keyword>
<dbReference type="CDD" id="cd22363">
    <property type="entry name" value="tRNA-intron_lyase_C"/>
    <property type="match status" value="2"/>
</dbReference>
<dbReference type="AlphaFoldDB" id="A0A8J8PBU0"/>
<dbReference type="GO" id="GO:0000213">
    <property type="term" value="F:tRNA-intron lyase activity"/>
    <property type="evidence" value="ECO:0007669"/>
    <property type="project" value="UniProtKB-UniRule"/>
</dbReference>
<feature type="active site" evidence="4">
    <location>
        <position position="372"/>
    </location>
</feature>
<evidence type="ECO:0000256" key="2">
    <source>
        <dbReference type="ARBA" id="ARBA00023239"/>
    </source>
</evidence>
<dbReference type="InterPro" id="IPR023516">
    <property type="entry name" value="tRNA_splic_arch_long"/>
</dbReference>
<sequence length="395" mass="42544">MDGHLRNGVVEVGGNARQQFHDARGYGTPTDGNEIRLSRVEAAHLLLRGDLAAVVDHNGETDSHDATDGDDGRLSFAEFFVTSAAAAERFALRFLVYADLRDRGFYLSPARAGWPGGDGGDAVDDGLIDLLVPPRGTKPGDGEPAYRIAVVGERESIPASELAGVTLAVVDEESEISYLETATPDFDGGTTYSPPEGITGSLIGDRVVVWDAPDGFYEHGFYGQPLEVREAIIDSAVQLSLVEAAALAAEGQLVLEDVDDDAAETTTLTATEVAGDMMPQSPASYTAIREQGRAVEGERFDRRLAVYRTLRDQQVVPKTGYKFGADFRTYDTVESVEDLPHSERLVRVVEADHAFDPRELSLDVRLAGGVGKRMVFALTGANGEIDWLSVSRLTP</sequence>
<comment type="caution">
    <text evidence="7">The sequence shown here is derived from an EMBL/GenBank/DDBJ whole genome shotgun (WGS) entry which is preliminary data.</text>
</comment>
<reference evidence="7" key="1">
    <citation type="submission" date="2019-02" db="EMBL/GenBank/DDBJ databases">
        <title>Halonotius sp. a new haloarchaeum isolated from saline soil.</title>
        <authorList>
            <person name="Duran-Viseras A."/>
            <person name="Sanchez-Porro C."/>
            <person name="Ventosa A."/>
        </authorList>
    </citation>
    <scope>NUCLEOTIDE SEQUENCE</scope>
    <source>
        <strain evidence="7">F15B</strain>
    </source>
</reference>
<keyword evidence="1 4" id="KW-0819">tRNA processing</keyword>
<dbReference type="EC" id="4.6.1.16" evidence="4"/>
<dbReference type="EMBL" id="RKLU01000001">
    <property type="protein sequence ID" value="TQQ83842.1"/>
    <property type="molecule type" value="Genomic_DNA"/>
</dbReference>
<evidence type="ECO:0000256" key="3">
    <source>
        <dbReference type="ARBA" id="ARBA00024798"/>
    </source>
</evidence>
<dbReference type="GO" id="GO:0005737">
    <property type="term" value="C:cytoplasm"/>
    <property type="evidence" value="ECO:0007669"/>
    <property type="project" value="TreeGrafter"/>
</dbReference>
<dbReference type="InterPro" id="IPR006676">
    <property type="entry name" value="tRNA_splic"/>
</dbReference>
<dbReference type="OrthoDB" id="46045at2157"/>
<comment type="subunit">
    <text evidence="4">Homodimer.</text>
</comment>
<feature type="domain" description="tRNA intron endonuclease catalytic" evidence="5">
    <location>
        <begin position="300"/>
        <end position="387"/>
    </location>
</feature>
<dbReference type="Pfam" id="PF01974">
    <property type="entry name" value="tRNA_int_endo"/>
    <property type="match status" value="1"/>
</dbReference>
<dbReference type="Pfam" id="PF02778">
    <property type="entry name" value="tRNA_int_endo_N"/>
    <property type="match status" value="2"/>
</dbReference>
<dbReference type="Proteomes" id="UP000705823">
    <property type="component" value="Unassembled WGS sequence"/>
</dbReference>
<dbReference type="InterPro" id="IPR006677">
    <property type="entry name" value="tRNA_intron_Endonuc_cat-like"/>
</dbReference>
<evidence type="ECO:0000313" key="8">
    <source>
        <dbReference type="Proteomes" id="UP000705823"/>
    </source>
</evidence>
<evidence type="ECO:0000313" key="7">
    <source>
        <dbReference type="EMBL" id="TQQ83842.1"/>
    </source>
</evidence>
<dbReference type="PANTHER" id="PTHR21227">
    <property type="entry name" value="TRNA-SPLICING ENDONUCLEASE SUBUNIT SEN2"/>
    <property type="match status" value="1"/>
</dbReference>
<feature type="domain" description="tRNA intron endonuclease N-terminal" evidence="6">
    <location>
        <begin position="199"/>
        <end position="257"/>
    </location>
</feature>
<evidence type="ECO:0000256" key="1">
    <source>
        <dbReference type="ARBA" id="ARBA00022694"/>
    </source>
</evidence>
<organism evidence="7 8">
    <name type="scientific">Halonotius terrestris</name>
    <dbReference type="NCBI Taxonomy" id="2487750"/>
    <lineage>
        <taxon>Archaea</taxon>
        <taxon>Methanobacteriati</taxon>
        <taxon>Methanobacteriota</taxon>
        <taxon>Stenosarchaea group</taxon>
        <taxon>Halobacteria</taxon>
        <taxon>Halobacteriales</taxon>
        <taxon>Haloferacaceae</taxon>
        <taxon>Halonotius</taxon>
    </lineage>
</organism>
<proteinExistence type="inferred from homology"/>
<comment type="function">
    <text evidence="3">Endonuclease that removes tRNA introns. Cleaves pre-tRNA at the 5'- and 3'-splice sites to release the intron. The products are an intron and two tRNA half-molecules bearing 2',3' cyclic phosphate and 5'-OH termini. Recognizes a pseudosymmetric substrate in which 2 bulged loops of 3 bases are separated by a stem of 4 bp.</text>
</comment>
<dbReference type="NCBIfam" id="TIGR00324">
    <property type="entry name" value="endA"/>
    <property type="match status" value="1"/>
</dbReference>
<dbReference type="PANTHER" id="PTHR21227:SF0">
    <property type="entry name" value="TRNA-SPLICING ENDONUCLEASE SUBUNIT SEN2"/>
    <property type="match status" value="1"/>
</dbReference>
<dbReference type="HAMAP" id="MF_01834">
    <property type="entry name" value="EndA_long"/>
    <property type="match status" value="1"/>
</dbReference>
<comment type="function">
    <text evidence="4">Endonuclease that removes tRNA introns. Cleaves pre-tRNA at the 5' and 3' splice sites to release the intron. The products are an intron and two tRNA half-molecules bearing 2',3' cyclic phosphate and 5'-OH termini. Recognizes a pseudosymmetric substrate in which 2 bulged loops of 3 bases are separated by a stem of 4 bp.</text>
</comment>
<comment type="similarity">
    <text evidence="4">Belongs to the tRNA-intron endonuclease family. Archaeal long subfamily.</text>
</comment>
<dbReference type="SUPFAM" id="SSF55267">
    <property type="entry name" value="tRNA-intron endonuclease N-terminal domain-like"/>
    <property type="match status" value="2"/>
</dbReference>
<name>A0A8J8PBU0_9EURY</name>
<dbReference type="InterPro" id="IPR011856">
    <property type="entry name" value="tRNA_endonuc-like_dom_sf"/>
</dbReference>
<feature type="active site" evidence="4">
    <location>
        <position position="341"/>
    </location>
</feature>
<dbReference type="NCBIfam" id="NF006794">
    <property type="entry name" value="PRK09300.1-1"/>
    <property type="match status" value="1"/>
</dbReference>
<dbReference type="SUPFAM" id="SSF53032">
    <property type="entry name" value="tRNA-intron endonuclease catalytic domain-like"/>
    <property type="match status" value="2"/>
</dbReference>
<dbReference type="GO" id="GO:0003676">
    <property type="term" value="F:nucleic acid binding"/>
    <property type="evidence" value="ECO:0007669"/>
    <property type="project" value="InterPro"/>
</dbReference>
<dbReference type="InterPro" id="IPR006678">
    <property type="entry name" value="tRNA_intron_Endonuc_N"/>
</dbReference>
<keyword evidence="8" id="KW-1185">Reference proteome</keyword>
<dbReference type="GO" id="GO:0006388">
    <property type="term" value="P:tRNA splicing, via endonucleolytic cleavage and ligation"/>
    <property type="evidence" value="ECO:0007669"/>
    <property type="project" value="UniProtKB-UniRule"/>
</dbReference>
<accession>A0A8J8PBU0</accession>
<feature type="active site" evidence="4">
    <location>
        <position position="330"/>
    </location>
</feature>